<evidence type="ECO:0000256" key="5">
    <source>
        <dbReference type="ARBA" id="ARBA00022692"/>
    </source>
</evidence>
<feature type="transmembrane region" description="Helical" evidence="8">
    <location>
        <begin position="162"/>
        <end position="190"/>
    </location>
</feature>
<proteinExistence type="predicted"/>
<evidence type="ECO:0000259" key="10">
    <source>
        <dbReference type="PROSITE" id="PS51105"/>
    </source>
</evidence>
<dbReference type="InterPro" id="IPR035919">
    <property type="entry name" value="EAL_sf"/>
</dbReference>
<feature type="domain" description="PTS EIIC type-3" evidence="10">
    <location>
        <begin position="10"/>
        <end position="390"/>
    </location>
</feature>
<sequence length="704" mass="79858">MVRVWFQNNFIYQLNTSKALFFNNNIVKSIVASSLAIVPFAIIRALLLVCSVISGYVGWHAFALWLDQLQQTLMDFMPILMNAFMALHWAIRNRRSVTHFLTVNICSLLFISRAISNDRLFFLDISIPIALFSGIIVNYCLDRFIGQVDKQLGAQTKNIKNTVLFFFSIFTISFCTFVMSFLAHHLFSLVPGYIENALQHSYPQTFSTGLLYIVLRCIPWFFGLHGYFLFYDIDANFLAEAQANIAAWHAGHADLNILSPEFYNIWCTIGGTGSTLSMLLCIIFTKNSSHRHIIGPSVPLAIFNINEPLIFGLPIVMNPVLIIPFILVPAVSYIIAYTATAWHLVPAISVAVNWSVPPIISTWIGTNGSIAAIILNFIIIAVGMLIYAPFLQRWTISKKNNQQQHLFLPPTNLELMPNHRKLKDEKEYMEALDHVHQLQSSGHFILYFQPQVRLSDRRIIGMEALIRHKDNDGKISPPVFLQYYDRLNAMPDIDFWVMEQAVSYLRQHLSHNTGMTLSVNVSPQTLVDKRLFNVISRILSEPLPAGWELEIEITESQAVNAPEQVAEVLAQLKLRGIKIALDDFGAGYSTLNYLTRYPLDKIKLDRSLVIGLGKKGGLQFLRQVTKLCQITECHVVIEGVETEDELRQILIEGVETEDEMALVRSAGIELAQGFLFWRPLPIDEICKVLEKNNASKEAQDQEQH</sequence>
<dbReference type="eggNOG" id="COG1455">
    <property type="taxonomic scope" value="Bacteria"/>
</dbReference>
<dbReference type="InterPro" id="IPR003352">
    <property type="entry name" value="PTS_EIIC"/>
</dbReference>
<evidence type="ECO:0000256" key="2">
    <source>
        <dbReference type="ARBA" id="ARBA00022448"/>
    </source>
</evidence>
<dbReference type="SUPFAM" id="SSF141868">
    <property type="entry name" value="EAL domain-like"/>
    <property type="match status" value="2"/>
</dbReference>
<keyword evidence="3" id="KW-1003">Cell membrane</keyword>
<keyword evidence="4" id="KW-0762">Sugar transport</keyword>
<evidence type="ECO:0000256" key="1">
    <source>
        <dbReference type="ARBA" id="ARBA00004651"/>
    </source>
</evidence>
<feature type="transmembrane region" description="Helical" evidence="8">
    <location>
        <begin position="262"/>
        <end position="285"/>
    </location>
</feature>
<evidence type="ECO:0000256" key="7">
    <source>
        <dbReference type="ARBA" id="ARBA00023136"/>
    </source>
</evidence>
<feature type="transmembrane region" description="Helical" evidence="8">
    <location>
        <begin position="121"/>
        <end position="141"/>
    </location>
</feature>
<dbReference type="GO" id="GO:0005886">
    <property type="term" value="C:plasma membrane"/>
    <property type="evidence" value="ECO:0007669"/>
    <property type="project" value="UniProtKB-SubCell"/>
</dbReference>
<name>A0A085G3L5_9ENTR</name>
<feature type="transmembrane region" description="Helical" evidence="8">
    <location>
        <begin position="210"/>
        <end position="230"/>
    </location>
</feature>
<dbReference type="PROSITE" id="PS50883">
    <property type="entry name" value="EAL"/>
    <property type="match status" value="1"/>
</dbReference>
<dbReference type="SMART" id="SM00052">
    <property type="entry name" value="EAL"/>
    <property type="match status" value="1"/>
</dbReference>
<dbReference type="PANTHER" id="PTHR33121:SF70">
    <property type="entry name" value="SIGNALING PROTEIN YKOW"/>
    <property type="match status" value="1"/>
</dbReference>
<evidence type="ECO:0000256" key="3">
    <source>
        <dbReference type="ARBA" id="ARBA00022475"/>
    </source>
</evidence>
<dbReference type="Pfam" id="PF00563">
    <property type="entry name" value="EAL"/>
    <property type="match status" value="1"/>
</dbReference>
<accession>A0A085G3L5</accession>
<dbReference type="GO" id="GO:0008982">
    <property type="term" value="F:protein-N(PI)-phosphohistidine-sugar phosphotransferase activity"/>
    <property type="evidence" value="ECO:0007669"/>
    <property type="project" value="InterPro"/>
</dbReference>
<gene>
    <name evidence="11" type="ORF">GBAG_3358</name>
</gene>
<evidence type="ECO:0000256" key="8">
    <source>
        <dbReference type="SAM" id="Phobius"/>
    </source>
</evidence>
<dbReference type="GO" id="GO:0009401">
    <property type="term" value="P:phosphoenolpyruvate-dependent sugar phosphotransferase system"/>
    <property type="evidence" value="ECO:0007669"/>
    <property type="project" value="InterPro"/>
</dbReference>
<keyword evidence="11" id="KW-0808">Transferase</keyword>
<evidence type="ECO:0000313" key="12">
    <source>
        <dbReference type="Proteomes" id="UP000028653"/>
    </source>
</evidence>
<keyword evidence="5 8" id="KW-0812">Transmembrane</keyword>
<feature type="transmembrane region" description="Helical" evidence="8">
    <location>
        <begin position="334"/>
        <end position="356"/>
    </location>
</feature>
<dbReference type="PROSITE" id="PS51105">
    <property type="entry name" value="PTS_EIIC_TYPE_3"/>
    <property type="match status" value="1"/>
</dbReference>
<dbReference type="InterPro" id="IPR001633">
    <property type="entry name" value="EAL_dom"/>
</dbReference>
<dbReference type="EC" id="2.7.1.69" evidence="11"/>
<evidence type="ECO:0000256" key="4">
    <source>
        <dbReference type="ARBA" id="ARBA00022597"/>
    </source>
</evidence>
<feature type="transmembrane region" description="Helical" evidence="8">
    <location>
        <begin position="368"/>
        <end position="390"/>
    </location>
</feature>
<reference evidence="11 12" key="1">
    <citation type="submission" date="2014-05" db="EMBL/GenBank/DDBJ databases">
        <title>ATOL: Assembling a taxonomically balanced genome-scale reconstruction of the evolutionary history of the Enterobacteriaceae.</title>
        <authorList>
            <person name="Plunkett G.III."/>
            <person name="Neeno-Eckwall E.C."/>
            <person name="Glasner J.D."/>
            <person name="Perna N.T."/>
        </authorList>
    </citation>
    <scope>NUCLEOTIDE SEQUENCE [LARGE SCALE GENOMIC DNA]</scope>
    <source>
        <strain evidence="11 12">ATCC 33320</strain>
    </source>
</reference>
<protein>
    <submittedName>
        <fullName evidence="11">PTS system cellobiose-specific IIC component</fullName>
        <ecNumber evidence="11">2.7.1.69</ecNumber>
    </submittedName>
</protein>
<dbReference type="STRING" id="1006004.GBAG_3358"/>
<keyword evidence="12" id="KW-1185">Reference proteome</keyword>
<organism evidence="11 12">
    <name type="scientific">Buttiauxella agrestis ATCC 33320</name>
    <dbReference type="NCBI Taxonomy" id="1006004"/>
    <lineage>
        <taxon>Bacteria</taxon>
        <taxon>Pseudomonadati</taxon>
        <taxon>Pseudomonadota</taxon>
        <taxon>Gammaproteobacteria</taxon>
        <taxon>Enterobacterales</taxon>
        <taxon>Enterobacteriaceae</taxon>
        <taxon>Buttiauxella</taxon>
    </lineage>
</organism>
<feature type="transmembrane region" description="Helical" evidence="8">
    <location>
        <begin position="72"/>
        <end position="90"/>
    </location>
</feature>
<feature type="transmembrane region" description="Helical" evidence="8">
    <location>
        <begin position="45"/>
        <end position="66"/>
    </location>
</feature>
<evidence type="ECO:0000256" key="6">
    <source>
        <dbReference type="ARBA" id="ARBA00022989"/>
    </source>
</evidence>
<dbReference type="RefSeq" id="WP_167333348.1">
    <property type="nucleotide sequence ID" value="NZ_JMPI01000058.1"/>
</dbReference>
<evidence type="ECO:0000259" key="9">
    <source>
        <dbReference type="PROSITE" id="PS50883"/>
    </source>
</evidence>
<dbReference type="AlphaFoldDB" id="A0A085G3L5"/>
<dbReference type="GO" id="GO:0071111">
    <property type="term" value="F:cyclic-guanylate-specific phosphodiesterase activity"/>
    <property type="evidence" value="ECO:0007669"/>
    <property type="project" value="InterPro"/>
</dbReference>
<dbReference type="Pfam" id="PF02378">
    <property type="entry name" value="PTS_EIIC"/>
    <property type="match status" value="1"/>
</dbReference>
<evidence type="ECO:0000313" key="11">
    <source>
        <dbReference type="EMBL" id="KFC78310.1"/>
    </source>
</evidence>
<dbReference type="eggNOG" id="COG5001">
    <property type="taxonomic scope" value="Bacteria"/>
</dbReference>
<dbReference type="CDD" id="cd01948">
    <property type="entry name" value="EAL"/>
    <property type="match status" value="1"/>
</dbReference>
<dbReference type="InterPro" id="IPR050706">
    <property type="entry name" value="Cyclic-di-GMP_PDE-like"/>
</dbReference>
<keyword evidence="7 8" id="KW-0472">Membrane</keyword>
<dbReference type="Proteomes" id="UP000028653">
    <property type="component" value="Unassembled WGS sequence"/>
</dbReference>
<comment type="caution">
    <text evidence="11">The sequence shown here is derived from an EMBL/GenBank/DDBJ whole genome shotgun (WGS) entry which is preliminary data.</text>
</comment>
<feature type="domain" description="EAL" evidence="9">
    <location>
        <begin position="421"/>
        <end position="693"/>
    </location>
</feature>
<dbReference type="Gene3D" id="3.20.20.450">
    <property type="entry name" value="EAL domain"/>
    <property type="match status" value="2"/>
</dbReference>
<comment type="subcellular location">
    <subcellularLocation>
        <location evidence="1">Cell membrane</location>
        <topology evidence="1">Multi-pass membrane protein</topology>
    </subcellularLocation>
</comment>
<feature type="transmembrane region" description="Helical" evidence="8">
    <location>
        <begin position="305"/>
        <end position="327"/>
    </location>
</feature>
<feature type="transmembrane region" description="Helical" evidence="8">
    <location>
        <begin position="97"/>
        <end position="115"/>
    </location>
</feature>
<dbReference type="InterPro" id="IPR004501">
    <property type="entry name" value="PTS_EIIC_3"/>
</dbReference>
<dbReference type="EMBL" id="JMPI01000058">
    <property type="protein sequence ID" value="KFC78310.1"/>
    <property type="molecule type" value="Genomic_DNA"/>
</dbReference>
<dbReference type="PANTHER" id="PTHR33121">
    <property type="entry name" value="CYCLIC DI-GMP PHOSPHODIESTERASE PDEF"/>
    <property type="match status" value="1"/>
</dbReference>
<keyword evidence="2" id="KW-0813">Transport</keyword>
<keyword evidence="6 8" id="KW-1133">Transmembrane helix</keyword>